<dbReference type="Gene3D" id="1.10.3470.10">
    <property type="entry name" value="ABC transporter involved in vitamin B12 uptake, BtuC"/>
    <property type="match status" value="1"/>
</dbReference>
<evidence type="ECO:0000313" key="9">
    <source>
        <dbReference type="Proteomes" id="UP000007726"/>
    </source>
</evidence>
<feature type="transmembrane region" description="Helical" evidence="7">
    <location>
        <begin position="93"/>
        <end position="111"/>
    </location>
</feature>
<evidence type="ECO:0000256" key="5">
    <source>
        <dbReference type="ARBA" id="ARBA00023136"/>
    </source>
</evidence>
<evidence type="ECO:0000256" key="2">
    <source>
        <dbReference type="ARBA" id="ARBA00008034"/>
    </source>
</evidence>
<name>B8FY08_DESHD</name>
<evidence type="ECO:0000256" key="6">
    <source>
        <dbReference type="RuleBase" id="RU003943"/>
    </source>
</evidence>
<feature type="transmembrane region" description="Helical" evidence="7">
    <location>
        <begin position="15"/>
        <end position="35"/>
    </location>
</feature>
<dbReference type="RefSeq" id="WP_015942541.1">
    <property type="nucleotide sequence ID" value="NC_011830.1"/>
</dbReference>
<keyword evidence="3 6" id="KW-0812">Transmembrane</keyword>
<feature type="transmembrane region" description="Helical" evidence="7">
    <location>
        <begin position="131"/>
        <end position="151"/>
    </location>
</feature>
<sequence>MSVIAILEYDFMRRAFIVGILLAVIIPCIGIIVVLKRLSMIGDALSHTSLAGVAAGLIMGINPILGAVTACIAAALGIEFIRKKIPKFSEMSIAIVMSAGIGLAGVLSGHVKNAANFNSFLFGSIVSISDFEMILVAGISCIVMLAFILLYKELFYIALDERAARLSGVPVGVINFIFTILTAVTVSVAARTVGALIVSSMMVVPVACAMQVGKSYRQTVIYGVIFAVVFTVTGLFLSYYLKLKPGGTIVLLGVLCLVVMLLIKQIISMLRRTVFKM</sequence>
<feature type="transmembrane region" description="Helical" evidence="7">
    <location>
        <begin position="220"/>
        <end position="241"/>
    </location>
</feature>
<dbReference type="PANTHER" id="PTHR30477:SF0">
    <property type="entry name" value="METAL TRANSPORT SYSTEM MEMBRANE PROTEIN TM_0125-RELATED"/>
    <property type="match status" value="1"/>
</dbReference>
<organism evidence="8 9">
    <name type="scientific">Desulfitobacterium hafniense (strain DSM 10664 / DCB-2)</name>
    <dbReference type="NCBI Taxonomy" id="272564"/>
    <lineage>
        <taxon>Bacteria</taxon>
        <taxon>Bacillati</taxon>
        <taxon>Bacillota</taxon>
        <taxon>Clostridia</taxon>
        <taxon>Eubacteriales</taxon>
        <taxon>Desulfitobacteriaceae</taxon>
        <taxon>Desulfitobacterium</taxon>
    </lineage>
</organism>
<evidence type="ECO:0000256" key="3">
    <source>
        <dbReference type="ARBA" id="ARBA00022692"/>
    </source>
</evidence>
<gene>
    <name evidence="8" type="ordered locus">Dhaf_0044</name>
</gene>
<evidence type="ECO:0000313" key="8">
    <source>
        <dbReference type="EMBL" id="ACL18113.1"/>
    </source>
</evidence>
<dbReference type="KEGG" id="dhd:Dhaf_0044"/>
<accession>B8FY08</accession>
<dbReference type="InterPro" id="IPR001626">
    <property type="entry name" value="ABC_TroCD"/>
</dbReference>
<dbReference type="GO" id="GO:0010043">
    <property type="term" value="P:response to zinc ion"/>
    <property type="evidence" value="ECO:0007669"/>
    <property type="project" value="TreeGrafter"/>
</dbReference>
<dbReference type="GO" id="GO:0055085">
    <property type="term" value="P:transmembrane transport"/>
    <property type="evidence" value="ECO:0007669"/>
    <property type="project" value="InterPro"/>
</dbReference>
<dbReference type="EMBL" id="CP001336">
    <property type="protein sequence ID" value="ACL18113.1"/>
    <property type="molecule type" value="Genomic_DNA"/>
</dbReference>
<evidence type="ECO:0000256" key="7">
    <source>
        <dbReference type="SAM" id="Phobius"/>
    </source>
</evidence>
<comment type="similarity">
    <text evidence="2 6">Belongs to the ABC-3 integral membrane protein family.</text>
</comment>
<dbReference type="Pfam" id="PF00950">
    <property type="entry name" value="ABC-3"/>
    <property type="match status" value="1"/>
</dbReference>
<feature type="transmembrane region" description="Helical" evidence="7">
    <location>
        <begin position="163"/>
        <end position="186"/>
    </location>
</feature>
<dbReference type="Proteomes" id="UP000007726">
    <property type="component" value="Chromosome"/>
</dbReference>
<dbReference type="InterPro" id="IPR037294">
    <property type="entry name" value="ABC_BtuC-like"/>
</dbReference>
<comment type="subcellular location">
    <subcellularLocation>
        <location evidence="6">Cell membrane</location>
        <topology evidence="6">Multi-pass membrane protein</topology>
    </subcellularLocation>
    <subcellularLocation>
        <location evidence="1">Membrane</location>
        <topology evidence="1">Multi-pass membrane protein</topology>
    </subcellularLocation>
</comment>
<evidence type="ECO:0000256" key="4">
    <source>
        <dbReference type="ARBA" id="ARBA00022989"/>
    </source>
</evidence>
<dbReference type="AlphaFoldDB" id="B8FY08"/>
<feature type="transmembrane region" description="Helical" evidence="7">
    <location>
        <begin position="247"/>
        <end position="267"/>
    </location>
</feature>
<dbReference type="HOGENOM" id="CLU_028808_3_1_9"/>
<dbReference type="GO" id="GO:0043190">
    <property type="term" value="C:ATP-binding cassette (ABC) transporter complex"/>
    <property type="evidence" value="ECO:0007669"/>
    <property type="project" value="InterPro"/>
</dbReference>
<proteinExistence type="inferred from homology"/>
<keyword evidence="6" id="KW-0813">Transport</keyword>
<feature type="transmembrane region" description="Helical" evidence="7">
    <location>
        <begin position="55"/>
        <end position="81"/>
    </location>
</feature>
<dbReference type="SUPFAM" id="SSF81345">
    <property type="entry name" value="ABC transporter involved in vitamin B12 uptake, BtuC"/>
    <property type="match status" value="1"/>
</dbReference>
<keyword evidence="4 7" id="KW-1133">Transmembrane helix</keyword>
<feature type="transmembrane region" description="Helical" evidence="7">
    <location>
        <begin position="192"/>
        <end position="213"/>
    </location>
</feature>
<evidence type="ECO:0000256" key="1">
    <source>
        <dbReference type="ARBA" id="ARBA00004141"/>
    </source>
</evidence>
<protein>
    <submittedName>
        <fullName evidence="8">ABC-3 protein</fullName>
    </submittedName>
</protein>
<reference evidence="8 9" key="1">
    <citation type="journal article" date="2012" name="BMC Microbiol.">
        <title>Genome sequence of Desulfitobacterium hafniense DCB-2, a Gram-positive anaerobe capable of dehalogenation and metal reduction.</title>
        <authorList>
            <person name="Kim S.H."/>
            <person name="Harzman C."/>
            <person name="Davis J.K."/>
            <person name="Hutcheson R."/>
            <person name="Broderick J.B."/>
            <person name="Marsh T.L."/>
            <person name="Tiedje J.M."/>
        </authorList>
    </citation>
    <scope>NUCLEOTIDE SEQUENCE [LARGE SCALE GENOMIC DNA]</scope>
    <source>
        <strain evidence="9">DSM 10664 / DCB-2</strain>
    </source>
</reference>
<keyword evidence="5 7" id="KW-0472">Membrane</keyword>
<dbReference type="PANTHER" id="PTHR30477">
    <property type="entry name" value="ABC-TRANSPORTER METAL-BINDING PROTEIN"/>
    <property type="match status" value="1"/>
</dbReference>